<dbReference type="InterPro" id="IPR009057">
    <property type="entry name" value="Homeodomain-like_sf"/>
</dbReference>
<evidence type="ECO:0000256" key="1">
    <source>
        <dbReference type="ARBA" id="ARBA00023015"/>
    </source>
</evidence>
<dbReference type="PANTHER" id="PTHR43280:SF29">
    <property type="entry name" value="ARAC-FAMILY TRANSCRIPTIONAL REGULATOR"/>
    <property type="match status" value="1"/>
</dbReference>
<dbReference type="EMBL" id="JBIGHV010000006">
    <property type="protein sequence ID" value="MFG6431657.1"/>
    <property type="molecule type" value="Genomic_DNA"/>
</dbReference>
<dbReference type="SMART" id="SM00342">
    <property type="entry name" value="HTH_ARAC"/>
    <property type="match status" value="1"/>
</dbReference>
<sequence>MPEILSFCAAVLGAFMAVPLLALRRQRAANFWLGMCVLSLSLLSFASTPAYRAHPEWFGLLDWPVAAVGPFYHCYVRSMIGLGNGRRQAWHFLPLLVELGLLIRHSVFDIPFDFRPFFIACEVMATGYAVAAVIRLQIYRRQLLQNYSSLKNRDLTWLSWLSLLVVAIMLNWVLAALFHGVWDWLLLLNRVLILYFVGWFGLRHAGVFVPGADFTQPGVAADSPPVESACPPAAEAESPKYARSGMNQELAATIGQRLADRVSRHQDFLESDLTLADLAERIGTSPQLLSQYLNDRLGLNFFDYINNLRVTQVQRLMADPANRAATLLDLAFAAGFNSKSTFNTAFRKIGGMTPSEWRRLNLPAAEPIR</sequence>
<dbReference type="Pfam" id="PF12833">
    <property type="entry name" value="HTH_18"/>
    <property type="match status" value="1"/>
</dbReference>
<accession>A0ABW7F4V2</accession>
<evidence type="ECO:0000256" key="2">
    <source>
        <dbReference type="ARBA" id="ARBA00023125"/>
    </source>
</evidence>
<reference evidence="6 7" key="1">
    <citation type="submission" date="2024-08" db="EMBL/GenBank/DDBJ databases">
        <authorList>
            <person name="Lu H."/>
        </authorList>
    </citation>
    <scope>NUCLEOTIDE SEQUENCE [LARGE SCALE GENOMIC DNA]</scope>
    <source>
        <strain evidence="6 7">LYH14W</strain>
    </source>
</reference>
<feature type="transmembrane region" description="Helical" evidence="4">
    <location>
        <begin position="155"/>
        <end position="178"/>
    </location>
</feature>
<dbReference type="InterPro" id="IPR018062">
    <property type="entry name" value="HTH_AraC-typ_CS"/>
</dbReference>
<dbReference type="InterPro" id="IPR001387">
    <property type="entry name" value="Cro/C1-type_HTH"/>
</dbReference>
<keyword evidence="7" id="KW-1185">Reference proteome</keyword>
<dbReference type="CDD" id="cd00093">
    <property type="entry name" value="HTH_XRE"/>
    <property type="match status" value="1"/>
</dbReference>
<comment type="caution">
    <text evidence="6">The sequence shown here is derived from an EMBL/GenBank/DDBJ whole genome shotgun (WGS) entry which is preliminary data.</text>
</comment>
<proteinExistence type="predicted"/>
<dbReference type="SUPFAM" id="SSF46689">
    <property type="entry name" value="Homeodomain-like"/>
    <property type="match status" value="1"/>
</dbReference>
<evidence type="ECO:0000256" key="4">
    <source>
        <dbReference type="SAM" id="Phobius"/>
    </source>
</evidence>
<dbReference type="InterPro" id="IPR020449">
    <property type="entry name" value="Tscrpt_reg_AraC-type_HTH"/>
</dbReference>
<evidence type="ECO:0000313" key="7">
    <source>
        <dbReference type="Proteomes" id="UP001606210"/>
    </source>
</evidence>
<keyword evidence="1" id="KW-0805">Transcription regulation</keyword>
<feature type="transmembrane region" description="Helical" evidence="4">
    <location>
        <begin position="32"/>
        <end position="51"/>
    </location>
</feature>
<keyword evidence="4" id="KW-0812">Transmembrane</keyword>
<evidence type="ECO:0000313" key="6">
    <source>
        <dbReference type="EMBL" id="MFG6431657.1"/>
    </source>
</evidence>
<evidence type="ECO:0000256" key="3">
    <source>
        <dbReference type="ARBA" id="ARBA00023163"/>
    </source>
</evidence>
<dbReference type="PROSITE" id="PS01124">
    <property type="entry name" value="HTH_ARAC_FAMILY_2"/>
    <property type="match status" value="1"/>
</dbReference>
<dbReference type="PRINTS" id="PR00032">
    <property type="entry name" value="HTHARAC"/>
</dbReference>
<dbReference type="RefSeq" id="WP_394480886.1">
    <property type="nucleotide sequence ID" value="NZ_JBIGHV010000006.1"/>
</dbReference>
<gene>
    <name evidence="6" type="ORF">ACG00Y_17185</name>
</gene>
<organism evidence="6 7">
    <name type="scientific">Pelomonas parva</name>
    <dbReference type="NCBI Taxonomy" id="3299032"/>
    <lineage>
        <taxon>Bacteria</taxon>
        <taxon>Pseudomonadati</taxon>
        <taxon>Pseudomonadota</taxon>
        <taxon>Betaproteobacteria</taxon>
        <taxon>Burkholderiales</taxon>
        <taxon>Sphaerotilaceae</taxon>
        <taxon>Roseateles</taxon>
    </lineage>
</organism>
<name>A0ABW7F4V2_9BURK</name>
<feature type="transmembrane region" description="Helical" evidence="4">
    <location>
        <begin position="114"/>
        <end position="134"/>
    </location>
</feature>
<evidence type="ECO:0000259" key="5">
    <source>
        <dbReference type="PROSITE" id="PS01124"/>
    </source>
</evidence>
<protein>
    <submittedName>
        <fullName evidence="6">Helix-turn-helix domain-containing protein</fullName>
    </submittedName>
</protein>
<keyword evidence="4" id="KW-1133">Transmembrane helix</keyword>
<dbReference type="PROSITE" id="PS00041">
    <property type="entry name" value="HTH_ARAC_FAMILY_1"/>
    <property type="match status" value="1"/>
</dbReference>
<dbReference type="Proteomes" id="UP001606210">
    <property type="component" value="Unassembled WGS sequence"/>
</dbReference>
<keyword evidence="2" id="KW-0238">DNA-binding</keyword>
<feature type="transmembrane region" description="Helical" evidence="4">
    <location>
        <begin position="184"/>
        <end position="202"/>
    </location>
</feature>
<feature type="domain" description="HTH araC/xylS-type" evidence="5">
    <location>
        <begin position="248"/>
        <end position="360"/>
    </location>
</feature>
<keyword evidence="4" id="KW-0472">Membrane</keyword>
<dbReference type="PANTHER" id="PTHR43280">
    <property type="entry name" value="ARAC-FAMILY TRANSCRIPTIONAL REGULATOR"/>
    <property type="match status" value="1"/>
</dbReference>
<dbReference type="InterPro" id="IPR018060">
    <property type="entry name" value="HTH_AraC"/>
</dbReference>
<keyword evidence="3" id="KW-0804">Transcription</keyword>
<dbReference type="Gene3D" id="1.10.10.60">
    <property type="entry name" value="Homeodomain-like"/>
    <property type="match status" value="2"/>
</dbReference>